<dbReference type="CDD" id="cd00657">
    <property type="entry name" value="Ferritin_like"/>
    <property type="match status" value="1"/>
</dbReference>
<dbReference type="RefSeq" id="WP_012933324.1">
    <property type="nucleotide sequence ID" value="NC_013739.1"/>
</dbReference>
<proteinExistence type="predicted"/>
<evidence type="ECO:0000313" key="3">
    <source>
        <dbReference type="Proteomes" id="UP000008229"/>
    </source>
</evidence>
<feature type="region of interest" description="Disordered" evidence="1">
    <location>
        <begin position="34"/>
        <end position="57"/>
    </location>
</feature>
<reference evidence="2 3" key="1">
    <citation type="journal article" date="2010" name="Stand. Genomic Sci.">
        <title>Complete genome sequence of Conexibacter woesei type strain (ID131577).</title>
        <authorList>
            <person name="Pukall R."/>
            <person name="Lapidus A."/>
            <person name="Glavina Del Rio T."/>
            <person name="Copeland A."/>
            <person name="Tice H."/>
            <person name="Cheng J.-F."/>
            <person name="Lucas S."/>
            <person name="Chen F."/>
            <person name="Nolan M."/>
            <person name="Bruce D."/>
            <person name="Goodwin L."/>
            <person name="Pitluck S."/>
            <person name="Mavromatis K."/>
            <person name="Ivanova N."/>
            <person name="Ovchinnikova G."/>
            <person name="Pati A."/>
            <person name="Chen A."/>
            <person name="Palaniappan K."/>
            <person name="Land M."/>
            <person name="Hauser L."/>
            <person name="Chang Y.-J."/>
            <person name="Jeffries C.D."/>
            <person name="Chain P."/>
            <person name="Meincke L."/>
            <person name="Sims D."/>
            <person name="Brettin T."/>
            <person name="Detter J.C."/>
            <person name="Rohde M."/>
            <person name="Goeker M."/>
            <person name="Bristow J."/>
            <person name="Eisen J.A."/>
            <person name="Markowitz V."/>
            <person name="Kyrpides N.C."/>
            <person name="Klenk H.-P."/>
            <person name="Hugenholtz P."/>
        </authorList>
    </citation>
    <scope>NUCLEOTIDE SEQUENCE [LARGE SCALE GENOMIC DNA]</scope>
    <source>
        <strain evidence="3">DSM 14684 / CIP 108061 / JCM 11494 / NBRC 100937 / ID131577</strain>
    </source>
</reference>
<dbReference type="InterPro" id="IPR009078">
    <property type="entry name" value="Ferritin-like_SF"/>
</dbReference>
<evidence type="ECO:0008006" key="4">
    <source>
        <dbReference type="Google" id="ProtNLM"/>
    </source>
</evidence>
<dbReference type="Proteomes" id="UP000008229">
    <property type="component" value="Chromosome"/>
</dbReference>
<evidence type="ECO:0000256" key="1">
    <source>
        <dbReference type="SAM" id="MobiDB-lite"/>
    </source>
</evidence>
<dbReference type="EMBL" id="CP001854">
    <property type="protein sequence ID" value="ADB50273.1"/>
    <property type="molecule type" value="Genomic_DNA"/>
</dbReference>
<dbReference type="eggNOG" id="COG1633">
    <property type="taxonomic scope" value="Bacteria"/>
</dbReference>
<dbReference type="PROSITE" id="PS51318">
    <property type="entry name" value="TAT"/>
    <property type="match status" value="1"/>
</dbReference>
<feature type="compositionally biased region" description="Gly residues" evidence="1">
    <location>
        <begin position="34"/>
        <end position="44"/>
    </location>
</feature>
<dbReference type="InterPro" id="IPR012347">
    <property type="entry name" value="Ferritin-like"/>
</dbReference>
<dbReference type="HOGENOM" id="CLU_1376134_0_0_11"/>
<gene>
    <name evidence="2" type="ordered locus">Cwoe_1847</name>
</gene>
<name>D3F298_CONWI</name>
<dbReference type="Pfam" id="PF13668">
    <property type="entry name" value="Ferritin_2"/>
    <property type="match status" value="1"/>
</dbReference>
<sequence length="198" mass="20920">MVDDPTRRTFLRQAGAGLLSVPLLGGALAGCGGNGDDGTAGPEGLGTVATEPPDSAAGDADLLNRALATEYTAIAAYNAGAPLLEGKTLAAAERFLVQERRHAARLRGLIDALGATPEDPRPSYDFGRPDRAADVLRLLQDVERESIAAYVEIVPRLTEPDVRQTVASIVTNDAEHLAVVREQMRRWPVPSAFVTGLP</sequence>
<evidence type="ECO:0000313" key="2">
    <source>
        <dbReference type="EMBL" id="ADB50273.1"/>
    </source>
</evidence>
<dbReference type="InterPro" id="IPR006311">
    <property type="entry name" value="TAT_signal"/>
</dbReference>
<dbReference type="SUPFAM" id="SSF47240">
    <property type="entry name" value="Ferritin-like"/>
    <property type="match status" value="1"/>
</dbReference>
<protein>
    <recommendedName>
        <fullName evidence="4">DUF4439 domain-containing protein</fullName>
    </recommendedName>
</protein>
<reference evidence="3" key="2">
    <citation type="submission" date="2010-01" db="EMBL/GenBank/DDBJ databases">
        <title>The complete genome of Conexibacter woesei DSM 14684.</title>
        <authorList>
            <consortium name="US DOE Joint Genome Institute (JGI-PGF)"/>
            <person name="Lucas S."/>
            <person name="Copeland A."/>
            <person name="Lapidus A."/>
            <person name="Glavina del Rio T."/>
            <person name="Dalin E."/>
            <person name="Tice H."/>
            <person name="Bruce D."/>
            <person name="Goodwin L."/>
            <person name="Pitluck S."/>
            <person name="Kyrpides N."/>
            <person name="Mavromatis K."/>
            <person name="Ivanova N."/>
            <person name="Mikhailova N."/>
            <person name="Chertkov O."/>
            <person name="Brettin T."/>
            <person name="Detter J.C."/>
            <person name="Han C."/>
            <person name="Larimer F."/>
            <person name="Land M."/>
            <person name="Hauser L."/>
            <person name="Markowitz V."/>
            <person name="Cheng J.-F."/>
            <person name="Hugenholtz P."/>
            <person name="Woyke T."/>
            <person name="Wu D."/>
            <person name="Pukall R."/>
            <person name="Steenblock K."/>
            <person name="Schneider S."/>
            <person name="Klenk H.-P."/>
            <person name="Eisen J.A."/>
        </authorList>
    </citation>
    <scope>NUCLEOTIDE SEQUENCE [LARGE SCALE GENOMIC DNA]</scope>
    <source>
        <strain evidence="3">DSM 14684 / CIP 108061 / JCM 11494 / NBRC 100937 / ID131577</strain>
    </source>
</reference>
<keyword evidence="3" id="KW-1185">Reference proteome</keyword>
<dbReference type="Gene3D" id="1.20.1260.10">
    <property type="match status" value="1"/>
</dbReference>
<organism evidence="2 3">
    <name type="scientific">Conexibacter woesei (strain DSM 14684 / CCUG 47730 / CIP 108061 / JCM 11494 / NBRC 100937 / ID131577)</name>
    <dbReference type="NCBI Taxonomy" id="469383"/>
    <lineage>
        <taxon>Bacteria</taxon>
        <taxon>Bacillati</taxon>
        <taxon>Actinomycetota</taxon>
        <taxon>Thermoleophilia</taxon>
        <taxon>Solirubrobacterales</taxon>
        <taxon>Conexibacteraceae</taxon>
        <taxon>Conexibacter</taxon>
    </lineage>
</organism>
<dbReference type="STRING" id="469383.Cwoe_1847"/>
<dbReference type="PROSITE" id="PS51257">
    <property type="entry name" value="PROKAR_LIPOPROTEIN"/>
    <property type="match status" value="1"/>
</dbReference>
<dbReference type="OrthoDB" id="3246591at2"/>
<accession>D3F298</accession>
<dbReference type="AlphaFoldDB" id="D3F298"/>
<dbReference type="KEGG" id="cwo:Cwoe_1847"/>